<dbReference type="Pfam" id="PF07859">
    <property type="entry name" value="Abhydrolase_3"/>
    <property type="match status" value="1"/>
</dbReference>
<dbReference type="AlphaFoldDB" id="A0A315Y2Y9"/>
<name>A0A315Y2Y9_RUMFL</name>
<dbReference type="PANTHER" id="PTHR23024">
    <property type="entry name" value="ARYLACETAMIDE DEACETYLASE"/>
    <property type="match status" value="1"/>
</dbReference>
<proteinExistence type="predicted"/>
<feature type="domain" description="Alpha/beta hydrolase fold-3" evidence="1">
    <location>
        <begin position="61"/>
        <end position="253"/>
    </location>
</feature>
<sequence>MSLKTMIFRMMCRHSDNARDKGLTVPEGVECFCDIRYGKDKKYGLLDIYRPKNITGPLPTIVSFHGGGWIYGTKETYRFYCMSLAEQGFAVVDPSYRLAPKHRFPAAFEDINEVFRFVLKNADKYGFDTDALFGVGDSSGATGMAAYAAVLTCPELAGNFPVKPPKGLRLRALGLNCGTYTAKGRADFYINTLPKNNADKVLELLHTTDHITADYPPCFLMTAVDDFMKDQQKPMEDALKAKGVRYVSKIYGDENNRLGHVFHCNVRDKNAAAANSEQLDLFRSFLR</sequence>
<reference evidence="2 3" key="1">
    <citation type="submission" date="2018-05" db="EMBL/GenBank/DDBJ databases">
        <title>The Hungate 1000. A catalogue of reference genomes from the rumen microbiome.</title>
        <authorList>
            <person name="Kelly W."/>
        </authorList>
    </citation>
    <scope>NUCLEOTIDE SEQUENCE [LARGE SCALE GENOMIC DNA]</scope>
    <source>
        <strain evidence="2 3">SAb67</strain>
    </source>
</reference>
<evidence type="ECO:0000313" key="2">
    <source>
        <dbReference type="EMBL" id="PWJ14526.1"/>
    </source>
</evidence>
<dbReference type="SUPFAM" id="SSF53474">
    <property type="entry name" value="alpha/beta-Hydrolases"/>
    <property type="match status" value="1"/>
</dbReference>
<dbReference type="InterPro" id="IPR013094">
    <property type="entry name" value="AB_hydrolase_3"/>
</dbReference>
<gene>
    <name evidence="2" type="ORF">IE37_00510</name>
</gene>
<accession>A0A315Y2Y9</accession>
<dbReference type="InterPro" id="IPR050466">
    <property type="entry name" value="Carboxylest/Gibb_receptor"/>
</dbReference>
<organism evidence="2 3">
    <name type="scientific">Ruminococcus flavefaciens</name>
    <dbReference type="NCBI Taxonomy" id="1265"/>
    <lineage>
        <taxon>Bacteria</taxon>
        <taxon>Bacillati</taxon>
        <taxon>Bacillota</taxon>
        <taxon>Clostridia</taxon>
        <taxon>Eubacteriales</taxon>
        <taxon>Oscillospiraceae</taxon>
        <taxon>Ruminococcus</taxon>
    </lineage>
</organism>
<protein>
    <submittedName>
        <fullName evidence="2">Acetyl esterase/lipase</fullName>
    </submittedName>
</protein>
<dbReference type="EMBL" id="QGDI01000002">
    <property type="protein sequence ID" value="PWJ14526.1"/>
    <property type="molecule type" value="Genomic_DNA"/>
</dbReference>
<dbReference type="Gene3D" id="3.40.50.1820">
    <property type="entry name" value="alpha/beta hydrolase"/>
    <property type="match status" value="1"/>
</dbReference>
<dbReference type="InterPro" id="IPR029058">
    <property type="entry name" value="AB_hydrolase_fold"/>
</dbReference>
<dbReference type="OrthoDB" id="24847at2"/>
<dbReference type="GO" id="GO:0016787">
    <property type="term" value="F:hydrolase activity"/>
    <property type="evidence" value="ECO:0007669"/>
    <property type="project" value="InterPro"/>
</dbReference>
<evidence type="ECO:0000259" key="1">
    <source>
        <dbReference type="Pfam" id="PF07859"/>
    </source>
</evidence>
<dbReference type="Proteomes" id="UP000245720">
    <property type="component" value="Unassembled WGS sequence"/>
</dbReference>
<evidence type="ECO:0000313" key="3">
    <source>
        <dbReference type="Proteomes" id="UP000245720"/>
    </source>
</evidence>
<dbReference type="RefSeq" id="WP_109725405.1">
    <property type="nucleotide sequence ID" value="NZ_QGDI01000002.1"/>
</dbReference>
<dbReference type="PANTHER" id="PTHR23024:SF24">
    <property type="entry name" value="ALPHA_BETA HYDROLASE FOLD-3 DOMAIN-CONTAINING PROTEIN"/>
    <property type="match status" value="1"/>
</dbReference>
<comment type="caution">
    <text evidence="2">The sequence shown here is derived from an EMBL/GenBank/DDBJ whole genome shotgun (WGS) entry which is preliminary data.</text>
</comment>